<name>A0A0J8U4T6_COCIT</name>
<organism evidence="1 2">
    <name type="scientific">Coccidioides immitis RMSCC 3703</name>
    <dbReference type="NCBI Taxonomy" id="454286"/>
    <lineage>
        <taxon>Eukaryota</taxon>
        <taxon>Fungi</taxon>
        <taxon>Dikarya</taxon>
        <taxon>Ascomycota</taxon>
        <taxon>Pezizomycotina</taxon>
        <taxon>Eurotiomycetes</taxon>
        <taxon>Eurotiomycetidae</taxon>
        <taxon>Onygenales</taxon>
        <taxon>Onygenaceae</taxon>
        <taxon>Coccidioides</taxon>
    </lineage>
</organism>
<evidence type="ECO:0000313" key="2">
    <source>
        <dbReference type="Proteomes" id="UP000054559"/>
    </source>
</evidence>
<reference evidence="2" key="1">
    <citation type="journal article" date="2010" name="Genome Res.">
        <title>Population genomic sequencing of Coccidioides fungi reveals recent hybridization and transposon control.</title>
        <authorList>
            <person name="Neafsey D.E."/>
            <person name="Barker B.M."/>
            <person name="Sharpton T.J."/>
            <person name="Stajich J.E."/>
            <person name="Park D.J."/>
            <person name="Whiston E."/>
            <person name="Hung C.-Y."/>
            <person name="McMahan C."/>
            <person name="White J."/>
            <person name="Sykes S."/>
            <person name="Heiman D."/>
            <person name="Young S."/>
            <person name="Zeng Q."/>
            <person name="Abouelleil A."/>
            <person name="Aftuck L."/>
            <person name="Bessette D."/>
            <person name="Brown A."/>
            <person name="FitzGerald M."/>
            <person name="Lui A."/>
            <person name="Macdonald J.P."/>
            <person name="Priest M."/>
            <person name="Orbach M.J."/>
            <person name="Galgiani J.N."/>
            <person name="Kirkland T.N."/>
            <person name="Cole G.T."/>
            <person name="Birren B.W."/>
            <person name="Henn M.R."/>
            <person name="Taylor J.W."/>
            <person name="Rounsley S.D."/>
        </authorList>
    </citation>
    <scope>NUCLEOTIDE SEQUENCE [LARGE SCALE GENOMIC DNA]</scope>
    <source>
        <strain evidence="2">RMSCC 3703</strain>
    </source>
</reference>
<proteinExistence type="predicted"/>
<gene>
    <name evidence="1" type="ORF">CISG_09380</name>
</gene>
<dbReference type="Proteomes" id="UP000054559">
    <property type="component" value="Unassembled WGS sequence"/>
</dbReference>
<dbReference type="AlphaFoldDB" id="A0A0J8U4T6"/>
<evidence type="ECO:0000313" key="1">
    <source>
        <dbReference type="EMBL" id="KMU81912.1"/>
    </source>
</evidence>
<protein>
    <submittedName>
        <fullName evidence="1">Uncharacterized protein</fullName>
    </submittedName>
</protein>
<accession>A0A0J8U4T6</accession>
<dbReference type="EMBL" id="DS268208">
    <property type="protein sequence ID" value="KMU81912.1"/>
    <property type="molecule type" value="Genomic_DNA"/>
</dbReference>
<sequence>MLNQVDHPQIWHKKVTSVFTSICTVVRTGGVKRTIEEHCLPTQTQFKPTHILRSEGEAGELLQCHAAPGGSWTELGRVRGASPPASTGRPGYLLPGPLAAPSLGIREVIVAIDAGVAIAGFSKNFLVQL</sequence>